<dbReference type="HAMAP" id="MF_00582">
    <property type="entry name" value="UPF0215"/>
    <property type="match status" value="1"/>
</dbReference>
<comment type="caution">
    <text evidence="3">The sequence shown here is derived from an EMBL/GenBank/DDBJ whole genome shotgun (WGS) entry which is preliminary data.</text>
</comment>
<keyword evidence="4" id="KW-1185">Reference proteome</keyword>
<dbReference type="Proteomes" id="UP001596099">
    <property type="component" value="Unassembled WGS sequence"/>
</dbReference>
<dbReference type="InterPro" id="IPR002802">
    <property type="entry name" value="Endo_dU"/>
</dbReference>
<evidence type="ECO:0000256" key="1">
    <source>
        <dbReference type="HAMAP-Rule" id="MF_00582"/>
    </source>
</evidence>
<gene>
    <name evidence="3" type="ORF">ACFPYI_09075</name>
</gene>
<feature type="region of interest" description="Disordered" evidence="2">
    <location>
        <begin position="185"/>
        <end position="206"/>
    </location>
</feature>
<dbReference type="EMBL" id="JBHSQH010000001">
    <property type="protein sequence ID" value="MFC5971480.1"/>
    <property type="molecule type" value="Genomic_DNA"/>
</dbReference>
<dbReference type="PANTHER" id="PTHR39518">
    <property type="entry name" value="UPF0215 PROTEIN MJ1150"/>
    <property type="match status" value="1"/>
</dbReference>
<evidence type="ECO:0000256" key="2">
    <source>
        <dbReference type="SAM" id="MobiDB-lite"/>
    </source>
</evidence>
<reference evidence="3 4" key="1">
    <citation type="journal article" date="2019" name="Int. J. Syst. Evol. Microbiol.">
        <title>The Global Catalogue of Microorganisms (GCM) 10K type strain sequencing project: providing services to taxonomists for standard genome sequencing and annotation.</title>
        <authorList>
            <consortium name="The Broad Institute Genomics Platform"/>
            <consortium name="The Broad Institute Genome Sequencing Center for Infectious Disease"/>
            <person name="Wu L."/>
            <person name="Ma J."/>
        </authorList>
    </citation>
    <scope>NUCLEOTIDE SEQUENCE [LARGE SCALE GENOMIC DNA]</scope>
    <source>
        <strain evidence="3 4">CGMCC 1.12543</strain>
    </source>
</reference>
<protein>
    <recommendedName>
        <fullName evidence="1">UPF0215 protein ACFPYI_09075</fullName>
    </recommendedName>
</protein>
<accession>A0ABD5RLU1</accession>
<evidence type="ECO:0000313" key="4">
    <source>
        <dbReference type="Proteomes" id="UP001596099"/>
    </source>
</evidence>
<proteinExistence type="inferred from homology"/>
<sequence>MTLRGRVLGVAESYGGGSQSTIAGAVVRSDRILDGLAFSTISHGGSDGTDRIAELVADLGRDDVQATLLAGVAPAWFNLVDVRTLADRTDRPVVAVSFEASSGLEPALREQFSGDALAARLATYERLPERSPVAVNDETLFVRAVGCDDAAAADLVRAQTPEGGRPEPLRLARLAARAADEFGRVVRSEADDGGARDDGSDGNHNQ</sequence>
<dbReference type="AlphaFoldDB" id="A0ABD5RLU1"/>
<dbReference type="PANTHER" id="PTHR39518:SF2">
    <property type="entry name" value="UPF0215 PROTEIN MJ1150"/>
    <property type="match status" value="1"/>
</dbReference>
<dbReference type="Gene3D" id="3.30.2170.10">
    <property type="entry name" value="archaeoglobus fulgidus dsm 4304 superfamily"/>
    <property type="match status" value="1"/>
</dbReference>
<evidence type="ECO:0000313" key="3">
    <source>
        <dbReference type="EMBL" id="MFC5971480.1"/>
    </source>
</evidence>
<name>A0ABD5RLU1_9EURY</name>
<organism evidence="3 4">
    <name type="scientific">Halomarina salina</name>
    <dbReference type="NCBI Taxonomy" id="1872699"/>
    <lineage>
        <taxon>Archaea</taxon>
        <taxon>Methanobacteriati</taxon>
        <taxon>Methanobacteriota</taxon>
        <taxon>Stenosarchaea group</taxon>
        <taxon>Halobacteria</taxon>
        <taxon>Halobacteriales</taxon>
        <taxon>Natronomonadaceae</taxon>
        <taxon>Halomarina</taxon>
    </lineage>
</organism>
<dbReference type="Pfam" id="PF01949">
    <property type="entry name" value="Endo_dU"/>
    <property type="match status" value="1"/>
</dbReference>
<dbReference type="RefSeq" id="WP_247414374.1">
    <property type="nucleotide sequence ID" value="NZ_JALLGW010000001.1"/>
</dbReference>
<comment type="similarity">
    <text evidence="1">Belongs to the UPF0215 family.</text>
</comment>